<keyword evidence="3" id="KW-0804">Transcription</keyword>
<name>A0A6G7YHH8_9ACTN</name>
<dbReference type="Gene3D" id="1.10.10.10">
    <property type="entry name" value="Winged helix-like DNA-binding domain superfamily/Winged helix DNA-binding domain"/>
    <property type="match status" value="1"/>
</dbReference>
<gene>
    <name evidence="5" type="ORF">G7071_13125</name>
</gene>
<dbReference type="GO" id="GO:0003677">
    <property type="term" value="F:DNA binding"/>
    <property type="evidence" value="ECO:0007669"/>
    <property type="project" value="UniProtKB-KW"/>
</dbReference>
<sequence length="153" mass="15850">MALTLDIDDNSPTHPFEQVRSQVADLVDSGALEPGFRLPPVRALATSLGLATNTVARAYRELEIAGVVETRGRAGTFVAGRGVERAAREAASAYVRSVRDLGLADDEALEHVRRALGLEVLGTRSRRAEGPSTMGVGLSGAAGVVGGVGQSGQ</sequence>
<reference evidence="5 6" key="1">
    <citation type="submission" date="2020-03" db="EMBL/GenBank/DDBJ databases">
        <title>Nocardioides sp. nov., isolated from fish.</title>
        <authorList>
            <person name="Hyun D.-W."/>
            <person name="Bae J.-W."/>
        </authorList>
    </citation>
    <scope>NUCLEOTIDE SEQUENCE [LARGE SCALE GENOMIC DNA]</scope>
    <source>
        <strain evidence="5 6">HDW12A</strain>
    </source>
</reference>
<dbReference type="InterPro" id="IPR000524">
    <property type="entry name" value="Tscrpt_reg_HTH_GntR"/>
</dbReference>
<accession>A0A6G7YHH8</accession>
<dbReference type="Proteomes" id="UP000502035">
    <property type="component" value="Chromosome"/>
</dbReference>
<evidence type="ECO:0000256" key="2">
    <source>
        <dbReference type="ARBA" id="ARBA00023125"/>
    </source>
</evidence>
<evidence type="ECO:0000259" key="4">
    <source>
        <dbReference type="PROSITE" id="PS50949"/>
    </source>
</evidence>
<dbReference type="AlphaFoldDB" id="A0A6G7YHH8"/>
<dbReference type="SUPFAM" id="SSF46785">
    <property type="entry name" value="Winged helix' DNA-binding domain"/>
    <property type="match status" value="1"/>
</dbReference>
<organism evidence="5 6">
    <name type="scientific">Nocardioides piscis</name>
    <dbReference type="NCBI Taxonomy" id="2714938"/>
    <lineage>
        <taxon>Bacteria</taxon>
        <taxon>Bacillati</taxon>
        <taxon>Actinomycetota</taxon>
        <taxon>Actinomycetes</taxon>
        <taxon>Propionibacteriales</taxon>
        <taxon>Nocardioidaceae</taxon>
        <taxon>Nocardioides</taxon>
    </lineage>
</organism>
<evidence type="ECO:0000313" key="5">
    <source>
        <dbReference type="EMBL" id="QIK76230.1"/>
    </source>
</evidence>
<dbReference type="GO" id="GO:0003700">
    <property type="term" value="F:DNA-binding transcription factor activity"/>
    <property type="evidence" value="ECO:0007669"/>
    <property type="project" value="InterPro"/>
</dbReference>
<keyword evidence="2" id="KW-0238">DNA-binding</keyword>
<keyword evidence="6" id="KW-1185">Reference proteome</keyword>
<evidence type="ECO:0000313" key="6">
    <source>
        <dbReference type="Proteomes" id="UP000502035"/>
    </source>
</evidence>
<keyword evidence="1" id="KW-0805">Transcription regulation</keyword>
<dbReference type="PANTHER" id="PTHR38445">
    <property type="entry name" value="HTH-TYPE TRANSCRIPTIONAL REPRESSOR YTRA"/>
    <property type="match status" value="1"/>
</dbReference>
<dbReference type="KEGG" id="npi:G7071_13125"/>
<dbReference type="InterPro" id="IPR036390">
    <property type="entry name" value="WH_DNA-bd_sf"/>
</dbReference>
<dbReference type="EMBL" id="CP049866">
    <property type="protein sequence ID" value="QIK76230.1"/>
    <property type="molecule type" value="Genomic_DNA"/>
</dbReference>
<dbReference type="Pfam" id="PF00392">
    <property type="entry name" value="GntR"/>
    <property type="match status" value="1"/>
</dbReference>
<proteinExistence type="predicted"/>
<dbReference type="PANTHER" id="PTHR38445:SF9">
    <property type="entry name" value="HTH-TYPE TRANSCRIPTIONAL REPRESSOR YTRA"/>
    <property type="match status" value="1"/>
</dbReference>
<dbReference type="PROSITE" id="PS50949">
    <property type="entry name" value="HTH_GNTR"/>
    <property type="match status" value="1"/>
</dbReference>
<feature type="domain" description="HTH gntR-type" evidence="4">
    <location>
        <begin position="13"/>
        <end position="81"/>
    </location>
</feature>
<evidence type="ECO:0000256" key="3">
    <source>
        <dbReference type="ARBA" id="ARBA00023163"/>
    </source>
</evidence>
<protein>
    <submittedName>
        <fullName evidence="5">GntR family transcriptional regulator</fullName>
    </submittedName>
</protein>
<dbReference type="InterPro" id="IPR036388">
    <property type="entry name" value="WH-like_DNA-bd_sf"/>
</dbReference>
<dbReference type="SMART" id="SM00345">
    <property type="entry name" value="HTH_GNTR"/>
    <property type="match status" value="1"/>
</dbReference>
<dbReference type="CDD" id="cd07377">
    <property type="entry name" value="WHTH_GntR"/>
    <property type="match status" value="1"/>
</dbReference>
<evidence type="ECO:0000256" key="1">
    <source>
        <dbReference type="ARBA" id="ARBA00023015"/>
    </source>
</evidence>
<dbReference type="RefSeq" id="WP_166319472.1">
    <property type="nucleotide sequence ID" value="NZ_CP049866.1"/>
</dbReference>